<dbReference type="AlphaFoldDB" id="A0A395HK56"/>
<proteinExistence type="predicted"/>
<gene>
    <name evidence="1" type="ORF">BO97DRAFT_230494</name>
</gene>
<dbReference type="RefSeq" id="XP_025547053.1">
    <property type="nucleotide sequence ID" value="XM_025690720.1"/>
</dbReference>
<dbReference type="VEuPathDB" id="FungiDB:BO97DRAFT_230494"/>
<evidence type="ECO:0000313" key="2">
    <source>
        <dbReference type="Proteomes" id="UP000248961"/>
    </source>
</evidence>
<dbReference type="EMBL" id="KZ824322">
    <property type="protein sequence ID" value="RAL07899.1"/>
    <property type="molecule type" value="Genomic_DNA"/>
</dbReference>
<keyword evidence="2" id="KW-1185">Reference proteome</keyword>
<name>A0A395HK56_ASPHC</name>
<reference evidence="1 2" key="1">
    <citation type="submission" date="2018-02" db="EMBL/GenBank/DDBJ databases">
        <title>The genomes of Aspergillus section Nigri reveals drivers in fungal speciation.</title>
        <authorList>
            <consortium name="DOE Joint Genome Institute"/>
            <person name="Vesth T.C."/>
            <person name="Nybo J."/>
            <person name="Theobald S."/>
            <person name="Brandl J."/>
            <person name="Frisvad J.C."/>
            <person name="Nielsen K.F."/>
            <person name="Lyhne E.K."/>
            <person name="Kogle M.E."/>
            <person name="Kuo A."/>
            <person name="Riley R."/>
            <person name="Clum A."/>
            <person name="Nolan M."/>
            <person name="Lipzen A."/>
            <person name="Salamov A."/>
            <person name="Henrissat B."/>
            <person name="Wiebenga A."/>
            <person name="De vries R.P."/>
            <person name="Grigoriev I.V."/>
            <person name="Mortensen U.H."/>
            <person name="Andersen M.R."/>
            <person name="Baker S.E."/>
        </authorList>
    </citation>
    <scope>NUCLEOTIDE SEQUENCE [LARGE SCALE GENOMIC DNA]</scope>
    <source>
        <strain evidence="1 2">CBS 101889</strain>
    </source>
</reference>
<evidence type="ECO:0000313" key="1">
    <source>
        <dbReference type="EMBL" id="RAL07899.1"/>
    </source>
</evidence>
<dbReference type="GeneID" id="37195009"/>
<accession>A0A395HK56</accession>
<dbReference type="Proteomes" id="UP000248961">
    <property type="component" value="Unassembled WGS sequence"/>
</dbReference>
<sequence>MLQRRSAFLMPPCVPIPSSLTDECPGQGLAPQLIPLATAVRAQILRSSFLVAASRKCRARMATYDQSHSC</sequence>
<organism evidence="1 2">
    <name type="scientific">Aspergillus homomorphus (strain CBS 101889)</name>
    <dbReference type="NCBI Taxonomy" id="1450537"/>
    <lineage>
        <taxon>Eukaryota</taxon>
        <taxon>Fungi</taxon>
        <taxon>Dikarya</taxon>
        <taxon>Ascomycota</taxon>
        <taxon>Pezizomycotina</taxon>
        <taxon>Eurotiomycetes</taxon>
        <taxon>Eurotiomycetidae</taxon>
        <taxon>Eurotiales</taxon>
        <taxon>Aspergillaceae</taxon>
        <taxon>Aspergillus</taxon>
        <taxon>Aspergillus subgen. Circumdati</taxon>
    </lineage>
</organism>
<protein>
    <submittedName>
        <fullName evidence="1">Uncharacterized protein</fullName>
    </submittedName>
</protein>